<dbReference type="OrthoDB" id="10037289at2759"/>
<name>A0A194VL73_CYTMA</name>
<dbReference type="EMBL" id="CM003098">
    <property type="protein sequence ID" value="KUI64911.1"/>
    <property type="molecule type" value="Genomic_DNA"/>
</dbReference>
<protein>
    <submittedName>
        <fullName evidence="1">Uncharacterized protein</fullName>
    </submittedName>
</protein>
<accession>A0A194VL73</accession>
<organism evidence="1 2">
    <name type="scientific">Cytospora mali</name>
    <name type="common">Apple Valsa canker fungus</name>
    <name type="synonym">Valsa mali</name>
    <dbReference type="NCBI Taxonomy" id="578113"/>
    <lineage>
        <taxon>Eukaryota</taxon>
        <taxon>Fungi</taxon>
        <taxon>Dikarya</taxon>
        <taxon>Ascomycota</taxon>
        <taxon>Pezizomycotina</taxon>
        <taxon>Sordariomycetes</taxon>
        <taxon>Sordariomycetidae</taxon>
        <taxon>Diaporthales</taxon>
        <taxon>Cytosporaceae</taxon>
        <taxon>Cytospora</taxon>
    </lineage>
</organism>
<proteinExistence type="predicted"/>
<dbReference type="Proteomes" id="UP000078559">
    <property type="component" value="Chromosome 1"/>
</dbReference>
<keyword evidence="2" id="KW-1185">Reference proteome</keyword>
<sequence>MAPLRCPDVFNMYTYNDHAAYGIIEVIENTFLDYEEAGSWKDQWVICEGLVLFVLGPGSEYFQVEDGSRADAISELIGRLFLTMLARLEREQLLEDQSSDIKNLGLIMTLFIKLASVMRESSLLQEDEEETVKPSKFKFSPSDFDAYILAYANKFAITLQGLADLDELLAELDTYATLPPSGQDPWGWNAALKSYSKDYSTSSKAIIGGDNLDITTWSSAERKQHSFTKKDPLTKKDLDALKSGGVLHIM</sequence>
<dbReference type="AlphaFoldDB" id="A0A194VL73"/>
<evidence type="ECO:0000313" key="1">
    <source>
        <dbReference type="EMBL" id="KUI64911.1"/>
    </source>
</evidence>
<gene>
    <name evidence="1" type="ORF">VM1G_00122</name>
</gene>
<evidence type="ECO:0000313" key="2">
    <source>
        <dbReference type="Proteomes" id="UP000078559"/>
    </source>
</evidence>
<reference evidence="1" key="1">
    <citation type="submission" date="2014-12" db="EMBL/GenBank/DDBJ databases">
        <title>Genome Sequence of Valsa Canker Pathogens Uncovers a Specific Adaption of Colonization on Woody Bark.</title>
        <authorList>
            <person name="Yin Z."/>
            <person name="Liu H."/>
            <person name="Gao X."/>
            <person name="Li Z."/>
            <person name="Song N."/>
            <person name="Ke X."/>
            <person name="Dai Q."/>
            <person name="Wu Y."/>
            <person name="Sun Y."/>
            <person name="Xu J.-R."/>
            <person name="Kang Z.K."/>
            <person name="Wang L."/>
            <person name="Huang L."/>
        </authorList>
    </citation>
    <scope>NUCLEOTIDE SEQUENCE [LARGE SCALE GENOMIC DNA]</scope>
    <source>
        <strain evidence="1">03-8</strain>
    </source>
</reference>